<proteinExistence type="predicted"/>
<evidence type="ECO:0000313" key="2">
    <source>
        <dbReference type="Proteomes" id="UP000541444"/>
    </source>
</evidence>
<dbReference type="EMBL" id="JACGCM010000724">
    <property type="protein sequence ID" value="KAF6167557.1"/>
    <property type="molecule type" value="Genomic_DNA"/>
</dbReference>
<evidence type="ECO:0000313" key="1">
    <source>
        <dbReference type="EMBL" id="KAF6167557.1"/>
    </source>
</evidence>
<dbReference type="AlphaFoldDB" id="A0A7J7NK44"/>
<dbReference type="Proteomes" id="UP000541444">
    <property type="component" value="Unassembled WGS sequence"/>
</dbReference>
<keyword evidence="2" id="KW-1185">Reference proteome</keyword>
<feature type="non-terminal residue" evidence="1">
    <location>
        <position position="1"/>
    </location>
</feature>
<accession>A0A7J7NK44</accession>
<gene>
    <name evidence="1" type="ORF">GIB67_031758</name>
</gene>
<protein>
    <submittedName>
        <fullName evidence="1">Uncharacterized protein</fullName>
    </submittedName>
</protein>
<comment type="caution">
    <text evidence="1">The sequence shown here is derived from an EMBL/GenBank/DDBJ whole genome shotgun (WGS) entry which is preliminary data.</text>
</comment>
<sequence>ASVSTRGATTARQTDFEQVSGFLTLCSEKSSLCLLQKYEKLVRMSSFRKQSFYSNRLFSIRIEMEKYLLFE</sequence>
<reference evidence="1 2" key="1">
    <citation type="journal article" date="2020" name="IScience">
        <title>Genome Sequencing of the Endangered Kingdonia uniflora (Circaeasteraceae, Ranunculales) Reveals Potential Mechanisms of Evolutionary Specialization.</title>
        <authorList>
            <person name="Sun Y."/>
            <person name="Deng T."/>
            <person name="Zhang A."/>
            <person name="Moore M.J."/>
            <person name="Landis J.B."/>
            <person name="Lin N."/>
            <person name="Zhang H."/>
            <person name="Zhang X."/>
            <person name="Huang J."/>
            <person name="Zhang X."/>
            <person name="Sun H."/>
            <person name="Wang H."/>
        </authorList>
    </citation>
    <scope>NUCLEOTIDE SEQUENCE [LARGE SCALE GENOMIC DNA]</scope>
    <source>
        <strain evidence="1">TB1705</strain>
        <tissue evidence="1">Leaf</tissue>
    </source>
</reference>
<name>A0A7J7NK44_9MAGN</name>
<organism evidence="1 2">
    <name type="scientific">Kingdonia uniflora</name>
    <dbReference type="NCBI Taxonomy" id="39325"/>
    <lineage>
        <taxon>Eukaryota</taxon>
        <taxon>Viridiplantae</taxon>
        <taxon>Streptophyta</taxon>
        <taxon>Embryophyta</taxon>
        <taxon>Tracheophyta</taxon>
        <taxon>Spermatophyta</taxon>
        <taxon>Magnoliopsida</taxon>
        <taxon>Ranunculales</taxon>
        <taxon>Circaeasteraceae</taxon>
        <taxon>Kingdonia</taxon>
    </lineage>
</organism>